<dbReference type="EMBL" id="JAYKYQ010000002">
    <property type="protein sequence ID" value="MEB3509534.1"/>
    <property type="molecule type" value="Genomic_DNA"/>
</dbReference>
<keyword evidence="2" id="KW-1185">Reference proteome</keyword>
<proteinExistence type="predicted"/>
<gene>
    <name evidence="1" type="ORF">U3653_05840</name>
</gene>
<comment type="caution">
    <text evidence="1">The sequence shown here is derived from an EMBL/GenBank/DDBJ whole genome shotgun (WGS) entry which is preliminary data.</text>
</comment>
<dbReference type="Proteomes" id="UP001348098">
    <property type="component" value="Unassembled WGS sequence"/>
</dbReference>
<evidence type="ECO:0000313" key="1">
    <source>
        <dbReference type="EMBL" id="MEB3509534.1"/>
    </source>
</evidence>
<organism evidence="1 2">
    <name type="scientific">Nocardia implantans</name>
    <dbReference type="NCBI Taxonomy" id="3108168"/>
    <lineage>
        <taxon>Bacteria</taxon>
        <taxon>Bacillati</taxon>
        <taxon>Actinomycetota</taxon>
        <taxon>Actinomycetes</taxon>
        <taxon>Mycobacteriales</taxon>
        <taxon>Nocardiaceae</taxon>
        <taxon>Nocardia</taxon>
    </lineage>
</organism>
<sequence length="42" mass="4506">MNYSFPVDSRAPLMIHRPLSAGDRACGGFLGQRAAARGVETE</sequence>
<name>A0ABU6APY5_9NOCA</name>
<dbReference type="RefSeq" id="WP_323123913.1">
    <property type="nucleotide sequence ID" value="NZ_JAYESH010000001.1"/>
</dbReference>
<protein>
    <submittedName>
        <fullName evidence="1">Uncharacterized protein</fullName>
    </submittedName>
</protein>
<reference evidence="1 2" key="1">
    <citation type="submission" date="2023-12" db="EMBL/GenBank/DDBJ databases">
        <title>novel species in genus Nocarida.</title>
        <authorList>
            <person name="Li Z."/>
        </authorList>
    </citation>
    <scope>NUCLEOTIDE SEQUENCE [LARGE SCALE GENOMIC DNA]</scope>
    <source>
        <strain evidence="1 2">CDC186</strain>
    </source>
</reference>
<accession>A0ABU6APY5</accession>
<evidence type="ECO:0000313" key="2">
    <source>
        <dbReference type="Proteomes" id="UP001348098"/>
    </source>
</evidence>